<feature type="domain" description="Transcription factor NusA first KH" evidence="6">
    <location>
        <begin position="33"/>
        <end position="69"/>
    </location>
</feature>
<dbReference type="KEGG" id="rpne:NCTC8284_02106"/>
<dbReference type="PANTHER" id="PTHR22648:SF0">
    <property type="entry name" value="TRANSCRIPTION TERMINATION_ANTITERMINATION PROTEIN NUSA"/>
    <property type="match status" value="1"/>
</dbReference>
<proteinExistence type="predicted"/>
<keyword evidence="4" id="KW-0805">Transcription regulation</keyword>
<dbReference type="GO" id="GO:0003723">
    <property type="term" value="F:RNA binding"/>
    <property type="evidence" value="ECO:0007669"/>
    <property type="project" value="UniProtKB-KW"/>
</dbReference>
<dbReference type="AlphaFoldDB" id="A0A3S4VEB0"/>
<evidence type="ECO:0000256" key="3">
    <source>
        <dbReference type="ARBA" id="ARBA00022884"/>
    </source>
</evidence>
<dbReference type="GO" id="GO:0005829">
    <property type="term" value="C:cytosol"/>
    <property type="evidence" value="ECO:0007669"/>
    <property type="project" value="TreeGrafter"/>
</dbReference>
<dbReference type="PANTHER" id="PTHR22648">
    <property type="entry name" value="TRANSCRIPTION TERMINATION FACTOR NUSA"/>
    <property type="match status" value="1"/>
</dbReference>
<accession>A0A3S4VEB0</accession>
<keyword evidence="3" id="KW-0694">RNA-binding</keyword>
<dbReference type="Gene3D" id="3.30.300.20">
    <property type="match status" value="1"/>
</dbReference>
<organism evidence="7 8">
    <name type="scientific">Rodentibacter pneumotropicus</name>
    <dbReference type="NCBI Taxonomy" id="758"/>
    <lineage>
        <taxon>Bacteria</taxon>
        <taxon>Pseudomonadati</taxon>
        <taxon>Pseudomonadota</taxon>
        <taxon>Gammaproteobacteria</taxon>
        <taxon>Pasteurellales</taxon>
        <taxon>Pasteurellaceae</taxon>
        <taxon>Rodentibacter</taxon>
    </lineage>
</organism>
<evidence type="ECO:0000313" key="7">
    <source>
        <dbReference type="EMBL" id="VEH66923.1"/>
    </source>
</evidence>
<dbReference type="InterPro" id="IPR012340">
    <property type="entry name" value="NA-bd_OB-fold"/>
</dbReference>
<dbReference type="EMBL" id="LR134405">
    <property type="protein sequence ID" value="VEH66923.1"/>
    <property type="molecule type" value="Genomic_DNA"/>
</dbReference>
<name>A0A3S4VEB0_9PAST</name>
<evidence type="ECO:0000259" key="6">
    <source>
        <dbReference type="Pfam" id="PF13184"/>
    </source>
</evidence>
<dbReference type="SUPFAM" id="SSF54814">
    <property type="entry name" value="Prokaryotic type KH domain (KH-domain type II)"/>
    <property type="match status" value="1"/>
</dbReference>
<evidence type="ECO:0000256" key="4">
    <source>
        <dbReference type="ARBA" id="ARBA00023015"/>
    </source>
</evidence>
<reference evidence="7 8" key="1">
    <citation type="submission" date="2018-12" db="EMBL/GenBank/DDBJ databases">
        <authorList>
            <consortium name="Pathogen Informatics"/>
        </authorList>
    </citation>
    <scope>NUCLEOTIDE SEQUENCE [LARGE SCALE GENOMIC DNA]</scope>
    <source>
        <strain evidence="7 8">NCTC8284</strain>
    </source>
</reference>
<dbReference type="InterPro" id="IPR009019">
    <property type="entry name" value="KH_sf_prok-type"/>
</dbReference>
<dbReference type="GO" id="GO:0006353">
    <property type="term" value="P:DNA-templated transcription termination"/>
    <property type="evidence" value="ECO:0007669"/>
    <property type="project" value="UniProtKB-KW"/>
</dbReference>
<dbReference type="Proteomes" id="UP000278733">
    <property type="component" value="Chromosome"/>
</dbReference>
<gene>
    <name evidence="7" type="primary">nusA_2</name>
    <name evidence="7" type="ORF">NCTC8284_02106</name>
</gene>
<keyword evidence="2" id="KW-0963">Cytoplasm</keyword>
<dbReference type="GO" id="GO:0031564">
    <property type="term" value="P:transcription antitermination"/>
    <property type="evidence" value="ECO:0007669"/>
    <property type="project" value="InterPro"/>
</dbReference>
<keyword evidence="5" id="KW-0804">Transcription</keyword>
<dbReference type="InterPro" id="IPR025249">
    <property type="entry name" value="TF_NusA_KH_1st"/>
</dbReference>
<dbReference type="InterPro" id="IPR015946">
    <property type="entry name" value="KH_dom-like_a/b"/>
</dbReference>
<evidence type="ECO:0000256" key="1">
    <source>
        <dbReference type="ARBA" id="ARBA00022472"/>
    </source>
</evidence>
<protein>
    <submittedName>
        <fullName evidence="7">Transcription elongation protein NusA</fullName>
    </submittedName>
</protein>
<keyword evidence="1" id="KW-0806">Transcription termination</keyword>
<dbReference type="Pfam" id="PF13184">
    <property type="entry name" value="KH_NusA_1st"/>
    <property type="match status" value="1"/>
</dbReference>
<dbReference type="InterPro" id="IPR030842">
    <property type="entry name" value="TF_NusA_bacterial"/>
</dbReference>
<dbReference type="Gene3D" id="2.40.50.140">
    <property type="entry name" value="Nucleic acid-binding proteins"/>
    <property type="match status" value="1"/>
</dbReference>
<evidence type="ECO:0000313" key="8">
    <source>
        <dbReference type="Proteomes" id="UP000278733"/>
    </source>
</evidence>
<evidence type="ECO:0000256" key="2">
    <source>
        <dbReference type="ARBA" id="ARBA00022490"/>
    </source>
</evidence>
<evidence type="ECO:0000256" key="5">
    <source>
        <dbReference type="ARBA" id="ARBA00023163"/>
    </source>
</evidence>
<sequence length="71" mass="8165">MLPRENFRPGDRVRGVLYKIVPESKTAQLFVTRAKPEMLVELFRIEVPEIGEEMIEIRGAARDPGSRAKLR</sequence>